<dbReference type="OrthoDB" id="4288512at2"/>
<dbReference type="AlphaFoldDB" id="A0A2I0SFB1"/>
<keyword evidence="3" id="KW-1185">Reference proteome</keyword>
<evidence type="ECO:0000313" key="3">
    <source>
        <dbReference type="Proteomes" id="UP000236178"/>
    </source>
</evidence>
<proteinExistence type="predicted"/>
<feature type="region of interest" description="Disordered" evidence="1">
    <location>
        <begin position="1"/>
        <end position="31"/>
    </location>
</feature>
<evidence type="ECO:0000313" key="2">
    <source>
        <dbReference type="EMBL" id="PKT68627.1"/>
    </source>
</evidence>
<comment type="caution">
    <text evidence="2">The sequence shown here is derived from an EMBL/GenBank/DDBJ whole genome shotgun (WGS) entry which is preliminary data.</text>
</comment>
<gene>
    <name evidence="2" type="ORF">CW362_33850</name>
</gene>
<dbReference type="EMBL" id="PJOS01000102">
    <property type="protein sequence ID" value="PKT68627.1"/>
    <property type="molecule type" value="Genomic_DNA"/>
</dbReference>
<evidence type="ECO:0000256" key="1">
    <source>
        <dbReference type="SAM" id="MobiDB-lite"/>
    </source>
</evidence>
<protein>
    <submittedName>
        <fullName evidence="2">Uncharacterized protein</fullName>
    </submittedName>
</protein>
<dbReference type="RefSeq" id="WP_103553444.1">
    <property type="nucleotide sequence ID" value="NZ_JBHJSK010000002.1"/>
</dbReference>
<accession>A0A2I0SFB1</accession>
<name>A0A2I0SFB1_9ACTN</name>
<dbReference type="Proteomes" id="UP000236178">
    <property type="component" value="Unassembled WGS sequence"/>
</dbReference>
<sequence>MSTRERRYSLTWTDPDGAPQASAGRYDKRSATRRRRALEAVGCTRVEVVVVEPGELPEPAL</sequence>
<reference evidence="2 3" key="1">
    <citation type="submission" date="2017-12" db="EMBL/GenBank/DDBJ databases">
        <title>Streptomyces populusis sp. nov., a novel endophytic actinobacterium isolated from stems of Populus adenopoda Maxim.</title>
        <authorList>
            <person name="Wang Z."/>
        </authorList>
    </citation>
    <scope>NUCLEOTIDE SEQUENCE [LARGE SCALE GENOMIC DNA]</scope>
    <source>
        <strain evidence="2 3">A249</strain>
    </source>
</reference>
<organism evidence="2 3">
    <name type="scientific">Streptomyces populi</name>
    <dbReference type="NCBI Taxonomy" id="2058924"/>
    <lineage>
        <taxon>Bacteria</taxon>
        <taxon>Bacillati</taxon>
        <taxon>Actinomycetota</taxon>
        <taxon>Actinomycetes</taxon>
        <taxon>Kitasatosporales</taxon>
        <taxon>Streptomycetaceae</taxon>
        <taxon>Streptomyces</taxon>
    </lineage>
</organism>